<dbReference type="EMBL" id="BPLQ01011087">
    <property type="protein sequence ID" value="GIY55541.1"/>
    <property type="molecule type" value="Genomic_DNA"/>
</dbReference>
<reference evidence="1 2" key="1">
    <citation type="submission" date="2021-06" db="EMBL/GenBank/DDBJ databases">
        <title>Caerostris darwini draft genome.</title>
        <authorList>
            <person name="Kono N."/>
            <person name="Arakawa K."/>
        </authorList>
    </citation>
    <scope>NUCLEOTIDE SEQUENCE [LARGE SCALE GENOMIC DNA]</scope>
</reference>
<gene>
    <name evidence="1" type="ORF">CDAR_538571</name>
</gene>
<sequence length="100" mass="11915">MQEGPNHYGEKRDFQRCCSPLTISYRSLERNLHNHQSKELLPIVAVCVAGDFHHQQDQRNGFRIFYTDTYEGILRDSGDIRSDAWKVCFYLFLAYAFRWH</sequence>
<comment type="caution">
    <text evidence="1">The sequence shown here is derived from an EMBL/GenBank/DDBJ whole genome shotgun (WGS) entry which is preliminary data.</text>
</comment>
<organism evidence="1 2">
    <name type="scientific">Caerostris darwini</name>
    <dbReference type="NCBI Taxonomy" id="1538125"/>
    <lineage>
        <taxon>Eukaryota</taxon>
        <taxon>Metazoa</taxon>
        <taxon>Ecdysozoa</taxon>
        <taxon>Arthropoda</taxon>
        <taxon>Chelicerata</taxon>
        <taxon>Arachnida</taxon>
        <taxon>Araneae</taxon>
        <taxon>Araneomorphae</taxon>
        <taxon>Entelegynae</taxon>
        <taxon>Araneoidea</taxon>
        <taxon>Araneidae</taxon>
        <taxon>Caerostris</taxon>
    </lineage>
</organism>
<dbReference type="Proteomes" id="UP001054837">
    <property type="component" value="Unassembled WGS sequence"/>
</dbReference>
<dbReference type="AlphaFoldDB" id="A0AAV4UCJ1"/>
<accession>A0AAV4UCJ1</accession>
<keyword evidence="2" id="KW-1185">Reference proteome</keyword>
<protein>
    <submittedName>
        <fullName evidence="1">Uncharacterized protein</fullName>
    </submittedName>
</protein>
<name>A0AAV4UCJ1_9ARAC</name>
<evidence type="ECO:0000313" key="1">
    <source>
        <dbReference type="EMBL" id="GIY55541.1"/>
    </source>
</evidence>
<proteinExistence type="predicted"/>
<evidence type="ECO:0000313" key="2">
    <source>
        <dbReference type="Proteomes" id="UP001054837"/>
    </source>
</evidence>